<evidence type="ECO:0000256" key="2">
    <source>
        <dbReference type="SAM" id="Phobius"/>
    </source>
</evidence>
<dbReference type="AlphaFoldDB" id="A0A7S4AEW9"/>
<keyword evidence="2" id="KW-0812">Transmembrane</keyword>
<proteinExistence type="predicted"/>
<evidence type="ECO:0000313" key="3">
    <source>
        <dbReference type="EMBL" id="CAE0713381.1"/>
    </source>
</evidence>
<protein>
    <submittedName>
        <fullName evidence="3">Uncharacterized protein</fullName>
    </submittedName>
</protein>
<feature type="transmembrane region" description="Helical" evidence="2">
    <location>
        <begin position="59"/>
        <end position="81"/>
    </location>
</feature>
<name>A0A7S4AEW9_9STRA</name>
<dbReference type="EMBL" id="HBIX01007900">
    <property type="protein sequence ID" value="CAE0713381.1"/>
    <property type="molecule type" value="Transcribed_RNA"/>
</dbReference>
<accession>A0A7S4AEW9</accession>
<reference evidence="3" key="1">
    <citation type="submission" date="2021-01" db="EMBL/GenBank/DDBJ databases">
        <authorList>
            <person name="Corre E."/>
            <person name="Pelletier E."/>
            <person name="Niang G."/>
            <person name="Scheremetjew M."/>
            <person name="Finn R."/>
            <person name="Kale V."/>
            <person name="Holt S."/>
            <person name="Cochrane G."/>
            <person name="Meng A."/>
            <person name="Brown T."/>
            <person name="Cohen L."/>
        </authorList>
    </citation>
    <scope>NUCLEOTIDE SEQUENCE</scope>
    <source>
        <strain evidence="3">10249 10 AB</strain>
    </source>
</reference>
<keyword evidence="2" id="KW-1133">Transmembrane helix</keyword>
<feature type="compositionally biased region" description="Low complexity" evidence="1">
    <location>
        <begin position="98"/>
        <end position="108"/>
    </location>
</feature>
<organism evidence="3">
    <name type="scientific">Pseudo-nitzschia australis</name>
    <dbReference type="NCBI Taxonomy" id="44445"/>
    <lineage>
        <taxon>Eukaryota</taxon>
        <taxon>Sar</taxon>
        <taxon>Stramenopiles</taxon>
        <taxon>Ochrophyta</taxon>
        <taxon>Bacillariophyta</taxon>
        <taxon>Bacillariophyceae</taxon>
        <taxon>Bacillariophycidae</taxon>
        <taxon>Bacillariales</taxon>
        <taxon>Bacillariaceae</taxon>
        <taxon>Pseudo-nitzschia</taxon>
    </lineage>
</organism>
<gene>
    <name evidence="3" type="ORF">PAUS00366_LOCUS6133</name>
</gene>
<feature type="region of interest" description="Disordered" evidence="1">
    <location>
        <begin position="335"/>
        <end position="359"/>
    </location>
</feature>
<evidence type="ECO:0000256" key="1">
    <source>
        <dbReference type="SAM" id="MobiDB-lite"/>
    </source>
</evidence>
<feature type="compositionally biased region" description="Acidic residues" evidence="1">
    <location>
        <begin position="342"/>
        <end position="359"/>
    </location>
</feature>
<sequence length="359" mass="39695">MQNSISYKRKDRFGRKFAMKKTRNATPGFQRLATVCYSNGNSGPVVVAERSRATAHRSWFTIHALFLFFVTSSTDGLGLIVKQIAAFQQPISCASRTTTRTTTTTKTTGDLGNKHQHQRQSGQRRILVHNQLECQASAASTLSSSSLLLAASSTALSASKTESENEATTTTACAKSFSSEGAHPHLPIADDRDYVWIWEDAKTIVGNDDDDYDGNNHEVGAGTWRQPGTSTVPQQIDRRLAETTTRIIRNWCENFVVELDLCPWAKASVQTKGAMRFFLVPPPPTLPPSIVTGDLGSTLTEKEEKLLFLLQEEQEKERNSKIIHDVAGRFQTEILDIQHDGDVDDGDGDDDDDDDDDND</sequence>
<feature type="region of interest" description="Disordered" evidence="1">
    <location>
        <begin position="98"/>
        <end position="123"/>
    </location>
</feature>
<keyword evidence="2" id="KW-0472">Membrane</keyword>